<feature type="signal peptide" evidence="1">
    <location>
        <begin position="1"/>
        <end position="22"/>
    </location>
</feature>
<comment type="caution">
    <text evidence="2">The sequence shown here is derived from an EMBL/GenBank/DDBJ whole genome shotgun (WGS) entry which is preliminary data.</text>
</comment>
<dbReference type="Proteomes" id="UP001530400">
    <property type="component" value="Unassembled WGS sequence"/>
</dbReference>
<dbReference type="AlphaFoldDB" id="A0ABD3NL28"/>
<dbReference type="PANTHER" id="PTHR21451">
    <property type="entry name" value="HISTONE H3 METHYLTRANSFERASE"/>
    <property type="match status" value="1"/>
</dbReference>
<evidence type="ECO:0000256" key="1">
    <source>
        <dbReference type="SAM" id="SignalP"/>
    </source>
</evidence>
<evidence type="ECO:0000313" key="3">
    <source>
        <dbReference type="Proteomes" id="UP001530400"/>
    </source>
</evidence>
<reference evidence="2 3" key="1">
    <citation type="submission" date="2024-10" db="EMBL/GenBank/DDBJ databases">
        <title>Updated reference genomes for cyclostephanoid diatoms.</title>
        <authorList>
            <person name="Roberts W.R."/>
            <person name="Alverson A.J."/>
        </authorList>
    </citation>
    <scope>NUCLEOTIDE SEQUENCE [LARGE SCALE GENOMIC DNA]</scope>
    <source>
        <strain evidence="2 3">AJA010-31</strain>
    </source>
</reference>
<dbReference type="PANTHER" id="PTHR21451:SF19">
    <property type="entry name" value="ACTIVATED IN BLOCKED UNFOLDED PROTEIN RESPONSE"/>
    <property type="match status" value="1"/>
</dbReference>
<evidence type="ECO:0000313" key="2">
    <source>
        <dbReference type="EMBL" id="KAL3776590.1"/>
    </source>
</evidence>
<dbReference type="Gene3D" id="3.40.50.150">
    <property type="entry name" value="Vaccinia Virus protein VP39"/>
    <property type="match status" value="1"/>
</dbReference>
<dbReference type="InterPro" id="IPR029063">
    <property type="entry name" value="SAM-dependent_MTases_sf"/>
</dbReference>
<protein>
    <submittedName>
        <fullName evidence="2">Uncharacterized protein</fullName>
    </submittedName>
</protein>
<gene>
    <name evidence="2" type="ORF">ACHAWO_007248</name>
</gene>
<feature type="chain" id="PRO_5044890238" evidence="1">
    <location>
        <begin position="23"/>
        <end position="421"/>
    </location>
</feature>
<accession>A0ABD3NL28</accession>
<dbReference type="SUPFAM" id="SSF53335">
    <property type="entry name" value="S-adenosyl-L-methionine-dependent methyltransferases"/>
    <property type="match status" value="1"/>
</dbReference>
<name>A0ABD3NL28_9STRA</name>
<sequence length="421" mass="47468">MDIRSYGVSLCALYALLIAVKSWTPLPAHNQRRVYHREFTSIHALSAGASNIEDEECLIPEPNPNSNPNATSLSGVHFSFVTRGIDALYPPNELEKRNAQSRTDGYWKYVSRGEDPPKEFTYGEFDVEFFGELLDLAWKYFAVNDDGQPPSVPWTDKVFCDIGSGTGRLVLSAAALHPNWSLCRGLEILQTLHDVSVQILDECKLSNEESSGSAKYGLQVPTNESIKCAELEEPILHLPMAPIQFTCGSFLDEYEYLGNIDCAFVFSSCMKPHLLKELSIAIGRQMRPGSIIITTEFPLVLYGHVSPSEDDETMPHGEYEIELLDKVEGWCWLTGGESTAYIHRVKTSLWNEYAGPRTKPQMTLEDEAYRLVQLLESGQLTDTKAWWRDVHNELSFRGQLDCVSLEDLSYEDLIIKLLKLL</sequence>
<dbReference type="EMBL" id="JALLPJ020001092">
    <property type="protein sequence ID" value="KAL3776590.1"/>
    <property type="molecule type" value="Genomic_DNA"/>
</dbReference>
<keyword evidence="3" id="KW-1185">Reference proteome</keyword>
<organism evidence="2 3">
    <name type="scientific">Cyclotella atomus</name>
    <dbReference type="NCBI Taxonomy" id="382360"/>
    <lineage>
        <taxon>Eukaryota</taxon>
        <taxon>Sar</taxon>
        <taxon>Stramenopiles</taxon>
        <taxon>Ochrophyta</taxon>
        <taxon>Bacillariophyta</taxon>
        <taxon>Coscinodiscophyceae</taxon>
        <taxon>Thalassiosirophycidae</taxon>
        <taxon>Stephanodiscales</taxon>
        <taxon>Stephanodiscaceae</taxon>
        <taxon>Cyclotella</taxon>
    </lineage>
</organism>
<keyword evidence="1" id="KW-0732">Signal</keyword>
<dbReference type="InterPro" id="IPR030445">
    <property type="entry name" value="H3-K79_meTrfase"/>
</dbReference>
<proteinExistence type="predicted"/>